<dbReference type="PANTHER" id="PTHR11054:SF22">
    <property type="entry name" value="6-PHOSPHOGLUCONOLACTONASE 3, CHLOROPLASTIC"/>
    <property type="match status" value="1"/>
</dbReference>
<dbReference type="CDD" id="cd01400">
    <property type="entry name" value="6PGL"/>
    <property type="match status" value="1"/>
</dbReference>
<dbReference type="NCBIfam" id="TIGR01198">
    <property type="entry name" value="pgl"/>
    <property type="match status" value="1"/>
</dbReference>
<dbReference type="InterPro" id="IPR006148">
    <property type="entry name" value="Glc/Gal-6P_isomerase"/>
</dbReference>
<dbReference type="GO" id="GO:0005975">
    <property type="term" value="P:carbohydrate metabolic process"/>
    <property type="evidence" value="ECO:0007669"/>
    <property type="project" value="UniProtKB-UniRule"/>
</dbReference>
<dbReference type="InterPro" id="IPR005900">
    <property type="entry name" value="6-phosphogluconolactonase_DevB"/>
</dbReference>
<dbReference type="AlphaFoldDB" id="A0AAD8YIH9"/>
<dbReference type="EC" id="3.1.1.31" evidence="2"/>
<reference evidence="4" key="1">
    <citation type="submission" date="2023-06" db="EMBL/GenBank/DDBJ databases">
        <title>Survivors Of The Sea: Transcriptome response of Skeletonema marinoi to long-term dormancy.</title>
        <authorList>
            <person name="Pinder M.I.M."/>
            <person name="Kourtchenko O."/>
            <person name="Robertson E.K."/>
            <person name="Larsson T."/>
            <person name="Maumus F."/>
            <person name="Osuna-Cruz C.M."/>
            <person name="Vancaester E."/>
            <person name="Stenow R."/>
            <person name="Vandepoele K."/>
            <person name="Ploug H."/>
            <person name="Bruchert V."/>
            <person name="Godhe A."/>
            <person name="Topel M."/>
        </authorList>
    </citation>
    <scope>NUCLEOTIDE SEQUENCE</scope>
    <source>
        <strain evidence="4">R05AC</strain>
    </source>
</reference>
<comment type="similarity">
    <text evidence="1 2">Belongs to the glucosamine/galactosamine-6-phosphate isomerase family. 6-phosphogluconolactonase subfamily.</text>
</comment>
<dbReference type="Gene3D" id="3.40.50.1360">
    <property type="match status" value="1"/>
</dbReference>
<dbReference type="InterPro" id="IPR039104">
    <property type="entry name" value="6PGL"/>
</dbReference>
<dbReference type="GO" id="GO:0006098">
    <property type="term" value="P:pentose-phosphate shunt"/>
    <property type="evidence" value="ECO:0007669"/>
    <property type="project" value="InterPro"/>
</dbReference>
<dbReference type="Proteomes" id="UP001224775">
    <property type="component" value="Unassembled WGS sequence"/>
</dbReference>
<dbReference type="EMBL" id="JATAAI010000003">
    <property type="protein sequence ID" value="KAK1747186.1"/>
    <property type="molecule type" value="Genomic_DNA"/>
</dbReference>
<sequence>MENDSNNIHQAKLVIAPAKSAISTILSNLIIQSCHRALQQSTIFTIAISGGSLPTFLQELPDAFSKANIDPQWDKWHVLLADERCVPSSHEDSNLGAIRTHFTNGVGIPPSQIYGIDETLLGSSDDVAASYQENVVKYLLDKKKSTDDDGKIDCALLGFGPDGHTCSLFPNHKLLSEQNRLVASIADSPKPPPSRITLTLPFLNKYCRQIIFCGAGESKRQIIQAVFTDVEKANNNAVKHDDSVLVGAKVSLVVLCNPAPYPCGMVHGYGDDDSLIWLVDEDACS</sequence>
<comment type="catalytic activity">
    <reaction evidence="2">
        <text>6-phospho-D-glucono-1,5-lactone + H2O = 6-phospho-D-gluconate + H(+)</text>
        <dbReference type="Rhea" id="RHEA:12556"/>
        <dbReference type="ChEBI" id="CHEBI:15377"/>
        <dbReference type="ChEBI" id="CHEBI:15378"/>
        <dbReference type="ChEBI" id="CHEBI:57955"/>
        <dbReference type="ChEBI" id="CHEBI:58759"/>
        <dbReference type="EC" id="3.1.1.31"/>
    </reaction>
</comment>
<evidence type="ECO:0000256" key="2">
    <source>
        <dbReference type="RuleBase" id="RU365095"/>
    </source>
</evidence>
<organism evidence="4 5">
    <name type="scientific">Skeletonema marinoi</name>
    <dbReference type="NCBI Taxonomy" id="267567"/>
    <lineage>
        <taxon>Eukaryota</taxon>
        <taxon>Sar</taxon>
        <taxon>Stramenopiles</taxon>
        <taxon>Ochrophyta</taxon>
        <taxon>Bacillariophyta</taxon>
        <taxon>Coscinodiscophyceae</taxon>
        <taxon>Thalassiosirophycidae</taxon>
        <taxon>Thalassiosirales</taxon>
        <taxon>Skeletonemataceae</taxon>
        <taxon>Skeletonema</taxon>
        <taxon>Skeletonema marinoi-dohrnii complex</taxon>
    </lineage>
</organism>
<gene>
    <name evidence="4" type="ORF">QTG54_002530</name>
</gene>
<dbReference type="InterPro" id="IPR037171">
    <property type="entry name" value="NagB/RpiA_transferase-like"/>
</dbReference>
<dbReference type="PANTHER" id="PTHR11054">
    <property type="entry name" value="6-PHOSPHOGLUCONOLACTONASE"/>
    <property type="match status" value="1"/>
</dbReference>
<comment type="function">
    <text evidence="2">Hydrolysis of 6-phosphogluconolactone to 6-phosphogluconate.</text>
</comment>
<evidence type="ECO:0000313" key="5">
    <source>
        <dbReference type="Proteomes" id="UP001224775"/>
    </source>
</evidence>
<comment type="pathway">
    <text evidence="2">Carbohydrate degradation; pentose phosphate pathway; D-ribulose 5-phosphate from D-glucose 6-phosphate (oxidative stage): step 2/3.</text>
</comment>
<evidence type="ECO:0000256" key="1">
    <source>
        <dbReference type="ARBA" id="ARBA00010662"/>
    </source>
</evidence>
<keyword evidence="5" id="KW-1185">Reference proteome</keyword>
<protein>
    <recommendedName>
        <fullName evidence="2">6-phosphogluconolactonase</fullName>
        <shortName evidence="2">6PGL</shortName>
        <ecNumber evidence="2">3.1.1.31</ecNumber>
    </recommendedName>
</protein>
<comment type="caution">
    <text evidence="4">The sequence shown here is derived from an EMBL/GenBank/DDBJ whole genome shotgun (WGS) entry which is preliminary data.</text>
</comment>
<accession>A0AAD8YIH9</accession>
<proteinExistence type="inferred from homology"/>
<dbReference type="GO" id="GO:0017057">
    <property type="term" value="F:6-phosphogluconolactonase activity"/>
    <property type="evidence" value="ECO:0007669"/>
    <property type="project" value="UniProtKB-UniRule"/>
</dbReference>
<feature type="domain" description="Glucosamine/galactosamine-6-phosphate isomerase" evidence="3">
    <location>
        <begin position="19"/>
        <end position="232"/>
    </location>
</feature>
<name>A0AAD8YIH9_9STRA</name>
<dbReference type="SUPFAM" id="SSF100950">
    <property type="entry name" value="NagB/RpiA/CoA transferase-like"/>
    <property type="match status" value="1"/>
</dbReference>
<keyword evidence="2 4" id="KW-0378">Hydrolase</keyword>
<dbReference type="Pfam" id="PF01182">
    <property type="entry name" value="Glucosamine_iso"/>
    <property type="match status" value="1"/>
</dbReference>
<evidence type="ECO:0000259" key="3">
    <source>
        <dbReference type="Pfam" id="PF01182"/>
    </source>
</evidence>
<evidence type="ECO:0000313" key="4">
    <source>
        <dbReference type="EMBL" id="KAK1747186.1"/>
    </source>
</evidence>